<reference evidence="2" key="1">
    <citation type="journal article" date="2007" name="Science">
        <title>Evolutionary and biomedical insights from the rhesus macaque genome.</title>
        <authorList>
            <person name="Gibbs R.A."/>
            <person name="Rogers J."/>
            <person name="Katze M.G."/>
            <person name="Bumgarner R."/>
            <person name="Weinstock G.M."/>
            <person name="Mardis E.R."/>
            <person name="Remington K.A."/>
            <person name="Strausberg R.L."/>
            <person name="Venter J.C."/>
            <person name="Wilson R.K."/>
            <person name="Batzer M.A."/>
            <person name="Bustamante C.D."/>
            <person name="Eichler E.E."/>
            <person name="Hahn M.W."/>
            <person name="Hardison R.C."/>
            <person name="Makova K.D."/>
            <person name="Miller W."/>
            <person name="Milosavljevic A."/>
            <person name="Palermo R.E."/>
            <person name="Siepel A."/>
            <person name="Sikela J.M."/>
            <person name="Attaway T."/>
            <person name="Bell S."/>
            <person name="Bernard K.E."/>
            <person name="Buhay C.J."/>
            <person name="Chandrabose M.N."/>
            <person name="Dao M."/>
            <person name="Davis C."/>
            <person name="Delehaunty K.D."/>
            <person name="Ding Y."/>
            <person name="Dinh H.H."/>
            <person name="Dugan-Rocha S."/>
            <person name="Fulton L.A."/>
            <person name="Gabisi R.A."/>
            <person name="Garner T.T."/>
            <person name="Godfrey J."/>
            <person name="Hawes A.C."/>
            <person name="Hernandez J."/>
            <person name="Hines S."/>
            <person name="Holder M."/>
            <person name="Hume J."/>
            <person name="Jhangiani S.N."/>
            <person name="Joshi V."/>
            <person name="Khan Z.M."/>
            <person name="Kirkness E.F."/>
            <person name="Cree A."/>
            <person name="Fowler R.G."/>
            <person name="Lee S."/>
            <person name="Lewis L.R."/>
            <person name="Li Z."/>
            <person name="Liu Y.-S."/>
            <person name="Moore S.M."/>
            <person name="Muzny D."/>
            <person name="Nazareth L.V."/>
            <person name="Ngo D.N."/>
            <person name="Okwuonu G.O."/>
            <person name="Pai G."/>
            <person name="Parker D."/>
            <person name="Paul H.A."/>
            <person name="Pfannkoch C."/>
            <person name="Pohl C.S."/>
            <person name="Rogers Y.-H.C."/>
            <person name="Ruiz S.J."/>
            <person name="Sabo A."/>
            <person name="Santibanez J."/>
            <person name="Schneider B.W."/>
            <person name="Smith S.M."/>
            <person name="Sodergren E."/>
            <person name="Svatek A.F."/>
            <person name="Utterback T.R."/>
            <person name="Vattathil S."/>
            <person name="Warren W."/>
            <person name="White C.S."/>
            <person name="Chinwalla A.T."/>
            <person name="Feng Y."/>
            <person name="Halpern A.L."/>
            <person name="Hillier L.W."/>
            <person name="Huang X."/>
            <person name="Minx P."/>
            <person name="Nelson J.O."/>
            <person name="Pepin K.H."/>
            <person name="Qin X."/>
            <person name="Sutton G.G."/>
            <person name="Venter E."/>
            <person name="Walenz B.P."/>
            <person name="Wallis J.W."/>
            <person name="Worley K.C."/>
            <person name="Yang S.-P."/>
            <person name="Jones S.M."/>
            <person name="Marra M.A."/>
            <person name="Rocchi M."/>
            <person name="Schein J.E."/>
            <person name="Baertsch R."/>
            <person name="Clarke L."/>
            <person name="Csuros M."/>
            <person name="Glasscock J."/>
            <person name="Harris R.A."/>
            <person name="Havlak P."/>
            <person name="Jackson A.R."/>
            <person name="Jiang H."/>
            <person name="Liu Y."/>
            <person name="Messina D.N."/>
            <person name="Shen Y."/>
            <person name="Song H.X.-Z."/>
            <person name="Wylie T."/>
            <person name="Zhang L."/>
            <person name="Birney E."/>
            <person name="Han K."/>
            <person name="Konkel M.K."/>
            <person name="Lee J."/>
            <person name="Smit A.F.A."/>
            <person name="Ullmer B."/>
            <person name="Wang H."/>
            <person name="Xing J."/>
            <person name="Burhans R."/>
            <person name="Cheng Z."/>
            <person name="Karro J.E."/>
            <person name="Ma J."/>
            <person name="Raney B."/>
            <person name="She X."/>
            <person name="Cox M.J."/>
            <person name="Demuth J.P."/>
            <person name="Dumas L.J."/>
            <person name="Han S.-G."/>
            <person name="Hopkins J."/>
            <person name="Karimpour-Fard A."/>
            <person name="Kim Y.H."/>
            <person name="Pollack J.R."/>
            <person name="Vinar T."/>
            <person name="Addo-Quaye C."/>
            <person name="Degenhardt J."/>
            <person name="Denby A."/>
            <person name="Hubisz M.J."/>
            <person name="Indap A."/>
            <person name="Kosiol C."/>
            <person name="Lahn B.T."/>
            <person name="Lawson H.A."/>
            <person name="Marklein A."/>
            <person name="Nielsen R."/>
            <person name="Vallender E.J."/>
            <person name="Clark A.G."/>
            <person name="Ferguson B."/>
            <person name="Hernandez R.D."/>
            <person name="Hirani K."/>
            <person name="Kehrer-Sawatzki H."/>
            <person name="Kolb J."/>
            <person name="Patil S."/>
            <person name="Pu L.-L."/>
            <person name="Ren Y."/>
            <person name="Smith D.G."/>
            <person name="Wheeler D.A."/>
            <person name="Schenck I."/>
            <person name="Ball E.V."/>
            <person name="Chen R."/>
            <person name="Cooper D.N."/>
            <person name="Giardine B."/>
            <person name="Hsu F."/>
            <person name="Kent W.J."/>
            <person name="Lesk A."/>
            <person name="Nelson D.L."/>
            <person name="O'brien W.E."/>
            <person name="Pruefer K."/>
            <person name="Stenson P.D."/>
            <person name="Wallace J.C."/>
            <person name="Ke H."/>
            <person name="Liu X.-M."/>
            <person name="Wang P."/>
            <person name="Xiang A.P."/>
            <person name="Yang F."/>
            <person name="Barber G.P."/>
            <person name="Haussler D."/>
            <person name="Karolchik D."/>
            <person name="Kern A.D."/>
            <person name="Kuhn R.M."/>
            <person name="Smith K.E."/>
            <person name="Zwieg A.S."/>
        </authorList>
    </citation>
    <scope>NUCLEOTIDE SEQUENCE [LARGE SCALE GENOMIC DNA]</scope>
    <source>
        <strain evidence="2">17573</strain>
    </source>
</reference>
<protein>
    <submittedName>
        <fullName evidence="1">Uncharacterized protein</fullName>
    </submittedName>
</protein>
<dbReference type="VEuPathDB" id="HostDB:ENSMMUG00000064955"/>
<reference evidence="1" key="2">
    <citation type="submission" date="2019-01" db="EMBL/GenBank/DDBJ databases">
        <authorList>
            <person name="Graves T."/>
            <person name="Eichler E.E."/>
            <person name="Wilson R.K."/>
        </authorList>
    </citation>
    <scope>NUCLEOTIDE SEQUENCE [LARGE SCALE GENOMIC DNA]</scope>
    <source>
        <strain evidence="1">17573</strain>
    </source>
</reference>
<reference evidence="1" key="4">
    <citation type="submission" date="2025-09" db="UniProtKB">
        <authorList>
            <consortium name="Ensembl"/>
        </authorList>
    </citation>
    <scope>IDENTIFICATION</scope>
    <source>
        <strain evidence="1">17573</strain>
    </source>
</reference>
<sequence>GEIQAGCRNLPKLNFNLQDNGENVSRACQRSSQQPLLSQACRPRRKKWFCGPGPGCLCCVQPRDLVPYVPATLAMAERGQCRAQVVASEGANCKHWQLQCGVEPASAQKSKMGVWEPLPRFQKMYGNAWMPRQMSAAGAGPS</sequence>
<dbReference type="InParanoid" id="A0A5F8A4T2"/>
<dbReference type="Bgee" id="ENSMMUG00000064955">
    <property type="expression patterns" value="Expressed in liver and 3 other cell types or tissues"/>
</dbReference>
<reference evidence="1" key="3">
    <citation type="submission" date="2025-08" db="UniProtKB">
        <authorList>
            <consortium name="Ensembl"/>
        </authorList>
    </citation>
    <scope>IDENTIFICATION</scope>
    <source>
        <strain evidence="1">17573</strain>
    </source>
</reference>
<dbReference type="Proteomes" id="UP000006718">
    <property type="component" value="Chromosome 3"/>
</dbReference>
<proteinExistence type="predicted"/>
<name>A0A5F8A4T2_MACMU</name>
<keyword evidence="2" id="KW-1185">Reference proteome</keyword>
<accession>A0A5F8A4T2</accession>
<dbReference type="Ensembl" id="ENSMMUT00000088284.1">
    <property type="protein sequence ID" value="ENSMMUP00000071914.1"/>
    <property type="gene ID" value="ENSMMUG00000064955.1"/>
</dbReference>
<dbReference type="AlphaFoldDB" id="A0A5F8A4T2"/>
<evidence type="ECO:0000313" key="2">
    <source>
        <dbReference type="Proteomes" id="UP000006718"/>
    </source>
</evidence>
<organism evidence="1 2">
    <name type="scientific">Macaca mulatta</name>
    <name type="common">Rhesus macaque</name>
    <dbReference type="NCBI Taxonomy" id="9544"/>
    <lineage>
        <taxon>Eukaryota</taxon>
        <taxon>Metazoa</taxon>
        <taxon>Chordata</taxon>
        <taxon>Craniata</taxon>
        <taxon>Vertebrata</taxon>
        <taxon>Euteleostomi</taxon>
        <taxon>Mammalia</taxon>
        <taxon>Eutheria</taxon>
        <taxon>Euarchontoglires</taxon>
        <taxon>Primates</taxon>
        <taxon>Haplorrhini</taxon>
        <taxon>Catarrhini</taxon>
        <taxon>Cercopithecidae</taxon>
        <taxon>Cercopithecinae</taxon>
        <taxon>Macaca</taxon>
    </lineage>
</organism>
<dbReference type="GeneTree" id="ENSGT01130000278534"/>
<evidence type="ECO:0000313" key="1">
    <source>
        <dbReference type="Ensembl" id="ENSMMUP00000071914.1"/>
    </source>
</evidence>